<feature type="compositionally biased region" description="Basic and acidic residues" evidence="1">
    <location>
        <begin position="8"/>
        <end position="20"/>
    </location>
</feature>
<dbReference type="GeneID" id="98139511"/>
<accession>A0ABR4LQ41</accession>
<proteinExistence type="predicted"/>
<dbReference type="RefSeq" id="XP_070885637.1">
    <property type="nucleotide sequence ID" value="XM_071024439.1"/>
</dbReference>
<evidence type="ECO:0000313" key="3">
    <source>
        <dbReference type="Proteomes" id="UP001610432"/>
    </source>
</evidence>
<keyword evidence="3" id="KW-1185">Reference proteome</keyword>
<protein>
    <submittedName>
        <fullName evidence="2">Uncharacterized protein</fullName>
    </submittedName>
</protein>
<feature type="region of interest" description="Disordered" evidence="1">
    <location>
        <begin position="1"/>
        <end position="21"/>
    </location>
</feature>
<sequence length="227" mass="26335">MGKRKKSEKPAGSDVRHDNNDSQQASSIFAHVYRTLARLTTGSQATPRKMTFFIDWELNQFVRSRLDGSWDELRALKLTPEPSNDNGDEAEVPTCEEYIVRNWGHDGIGILTRITECYEYNKPIPHKTHLRVRYGIKRGDKDHDVAPDLVIDAEGKPGDLINMAKLFSWLTGTFTMIYVGRFTYSYREPWIMFHDSSLPYCSINPNWKCSPDYNWESRQGSNYYPRN</sequence>
<gene>
    <name evidence="2" type="ORF">BJX67DRAFT_121211</name>
</gene>
<comment type="caution">
    <text evidence="2">The sequence shown here is derived from an EMBL/GenBank/DDBJ whole genome shotgun (WGS) entry which is preliminary data.</text>
</comment>
<evidence type="ECO:0000313" key="2">
    <source>
        <dbReference type="EMBL" id="KAL2866658.1"/>
    </source>
</evidence>
<evidence type="ECO:0000256" key="1">
    <source>
        <dbReference type="SAM" id="MobiDB-lite"/>
    </source>
</evidence>
<organism evidence="2 3">
    <name type="scientific">Aspergillus lucknowensis</name>
    <dbReference type="NCBI Taxonomy" id="176173"/>
    <lineage>
        <taxon>Eukaryota</taxon>
        <taxon>Fungi</taxon>
        <taxon>Dikarya</taxon>
        <taxon>Ascomycota</taxon>
        <taxon>Pezizomycotina</taxon>
        <taxon>Eurotiomycetes</taxon>
        <taxon>Eurotiomycetidae</taxon>
        <taxon>Eurotiales</taxon>
        <taxon>Aspergillaceae</taxon>
        <taxon>Aspergillus</taxon>
        <taxon>Aspergillus subgen. Nidulantes</taxon>
    </lineage>
</organism>
<reference evidence="2 3" key="1">
    <citation type="submission" date="2024-07" db="EMBL/GenBank/DDBJ databases">
        <title>Section-level genome sequencing and comparative genomics of Aspergillus sections Usti and Cavernicolus.</title>
        <authorList>
            <consortium name="Lawrence Berkeley National Laboratory"/>
            <person name="Nybo J.L."/>
            <person name="Vesth T.C."/>
            <person name="Theobald S."/>
            <person name="Frisvad J.C."/>
            <person name="Larsen T.O."/>
            <person name="Kjaerboelling I."/>
            <person name="Rothschild-Mancinelli K."/>
            <person name="Lyhne E.K."/>
            <person name="Kogle M.E."/>
            <person name="Barry K."/>
            <person name="Clum A."/>
            <person name="Na H."/>
            <person name="Ledsgaard L."/>
            <person name="Lin J."/>
            <person name="Lipzen A."/>
            <person name="Kuo A."/>
            <person name="Riley R."/>
            <person name="Mondo S."/>
            <person name="Labutti K."/>
            <person name="Haridas S."/>
            <person name="Pangalinan J."/>
            <person name="Salamov A.A."/>
            <person name="Simmons B.A."/>
            <person name="Magnuson J.K."/>
            <person name="Chen J."/>
            <person name="Drula E."/>
            <person name="Henrissat B."/>
            <person name="Wiebenga A."/>
            <person name="Lubbers R.J."/>
            <person name="Gomes A.C."/>
            <person name="Macurrencykelacurrency M.R."/>
            <person name="Stajich J."/>
            <person name="Grigoriev I.V."/>
            <person name="Mortensen U.H."/>
            <person name="De Vries R.P."/>
            <person name="Baker S.E."/>
            <person name="Andersen M.R."/>
        </authorList>
    </citation>
    <scope>NUCLEOTIDE SEQUENCE [LARGE SCALE GENOMIC DNA]</scope>
    <source>
        <strain evidence="2 3">CBS 449.75</strain>
    </source>
</reference>
<name>A0ABR4LQ41_9EURO</name>
<dbReference type="EMBL" id="JBFXLQ010000023">
    <property type="protein sequence ID" value="KAL2866658.1"/>
    <property type="molecule type" value="Genomic_DNA"/>
</dbReference>
<dbReference type="Proteomes" id="UP001610432">
    <property type="component" value="Unassembled WGS sequence"/>
</dbReference>